<dbReference type="Pfam" id="PF05179">
    <property type="entry name" value="CDC73_C"/>
    <property type="match status" value="1"/>
</dbReference>
<evidence type="ECO:0000313" key="8">
    <source>
        <dbReference type="Proteomes" id="UP000837801"/>
    </source>
</evidence>
<keyword evidence="7" id="KW-0132">Cell division</keyword>
<accession>A0A9P0QNW7</accession>
<keyword evidence="3" id="KW-0804">Transcription</keyword>
<evidence type="ECO:0000256" key="2">
    <source>
        <dbReference type="ARBA" id="ARBA00010427"/>
    </source>
</evidence>
<proteinExistence type="inferred from homology"/>
<evidence type="ECO:0000256" key="4">
    <source>
        <dbReference type="ARBA" id="ARBA00023242"/>
    </source>
</evidence>
<dbReference type="PANTHER" id="PTHR12466">
    <property type="entry name" value="CDC73 DOMAIN PROTEIN"/>
    <property type="match status" value="1"/>
</dbReference>
<reference evidence="7" key="1">
    <citation type="submission" date="2022-03" db="EMBL/GenBank/DDBJ databases">
        <authorList>
            <person name="Legras J.-L."/>
            <person name="Devillers H."/>
            <person name="Grondin C."/>
        </authorList>
    </citation>
    <scope>NUCLEOTIDE SEQUENCE</scope>
    <source>
        <strain evidence="7">CLIB 1423</strain>
    </source>
</reference>
<keyword evidence="8" id="KW-1185">Reference proteome</keyword>
<evidence type="ECO:0000256" key="3">
    <source>
        <dbReference type="ARBA" id="ARBA00023163"/>
    </source>
</evidence>
<dbReference type="InterPro" id="IPR031336">
    <property type="entry name" value="CDC73_C"/>
</dbReference>
<keyword evidence="4" id="KW-0539">Nucleus</keyword>
<evidence type="ECO:0000256" key="5">
    <source>
        <dbReference type="SAM" id="MobiDB-lite"/>
    </source>
</evidence>
<feature type="domain" description="Cell division control protein 73 C-terminal" evidence="6">
    <location>
        <begin position="244"/>
        <end position="397"/>
    </location>
</feature>
<dbReference type="EMBL" id="CAKXYY010000007">
    <property type="protein sequence ID" value="CAH2352694.1"/>
    <property type="molecule type" value="Genomic_DNA"/>
</dbReference>
<dbReference type="Gene3D" id="3.40.50.11990">
    <property type="entry name" value="RNA polymerase II accessory factor, Cdc73 C-terminal domain"/>
    <property type="match status" value="1"/>
</dbReference>
<feature type="region of interest" description="Disordered" evidence="5">
    <location>
        <begin position="134"/>
        <end position="168"/>
    </location>
</feature>
<dbReference type="Proteomes" id="UP000837801">
    <property type="component" value="Unassembled WGS sequence"/>
</dbReference>
<evidence type="ECO:0000313" key="7">
    <source>
        <dbReference type="EMBL" id="CAH2352694.1"/>
    </source>
</evidence>
<comment type="caution">
    <text evidence="7">The sequence shown here is derived from an EMBL/GenBank/DDBJ whole genome shotgun (WGS) entry which is preliminary data.</text>
</comment>
<dbReference type="GO" id="GO:0006368">
    <property type="term" value="P:transcription elongation by RNA polymerase II"/>
    <property type="evidence" value="ECO:0007669"/>
    <property type="project" value="InterPro"/>
</dbReference>
<dbReference type="GO" id="GO:0032968">
    <property type="term" value="P:positive regulation of transcription elongation by RNA polymerase II"/>
    <property type="evidence" value="ECO:0007669"/>
    <property type="project" value="TreeGrafter"/>
</dbReference>
<dbReference type="GO" id="GO:0016593">
    <property type="term" value="C:Cdc73/Paf1 complex"/>
    <property type="evidence" value="ECO:0007669"/>
    <property type="project" value="InterPro"/>
</dbReference>
<keyword evidence="7" id="KW-0131">Cell cycle</keyword>
<dbReference type="GO" id="GO:0051301">
    <property type="term" value="P:cell division"/>
    <property type="evidence" value="ECO:0007669"/>
    <property type="project" value="UniProtKB-KW"/>
</dbReference>
<dbReference type="OrthoDB" id="2186602at2759"/>
<dbReference type="PANTHER" id="PTHR12466:SF8">
    <property type="entry name" value="PARAFIBROMIN"/>
    <property type="match status" value="1"/>
</dbReference>
<dbReference type="AlphaFoldDB" id="A0A9P0QNW7"/>
<evidence type="ECO:0000256" key="1">
    <source>
        <dbReference type="ARBA" id="ARBA00004123"/>
    </source>
</evidence>
<evidence type="ECO:0000259" key="6">
    <source>
        <dbReference type="Pfam" id="PF05179"/>
    </source>
</evidence>
<organism evidence="7 8">
    <name type="scientific">[Candida] railenensis</name>
    <dbReference type="NCBI Taxonomy" id="45579"/>
    <lineage>
        <taxon>Eukaryota</taxon>
        <taxon>Fungi</taxon>
        <taxon>Dikarya</taxon>
        <taxon>Ascomycota</taxon>
        <taxon>Saccharomycotina</taxon>
        <taxon>Pichiomycetes</taxon>
        <taxon>Debaryomycetaceae</taxon>
        <taxon>Kurtzmaniella</taxon>
    </lineage>
</organism>
<name>A0A9P0QNW7_9ASCO</name>
<gene>
    <name evidence="7" type="ORF">CLIB1423_07S05402</name>
</gene>
<feature type="compositionally biased region" description="Polar residues" evidence="5">
    <location>
        <begin position="134"/>
        <end position="154"/>
    </location>
</feature>
<comment type="similarity">
    <text evidence="2">Belongs to the CDC73 family.</text>
</comment>
<feature type="region of interest" description="Disordered" evidence="5">
    <location>
        <begin position="216"/>
        <end position="238"/>
    </location>
</feature>
<dbReference type="InterPro" id="IPR007852">
    <property type="entry name" value="Cdc73/Parafibromin"/>
</dbReference>
<dbReference type="GO" id="GO:0000993">
    <property type="term" value="F:RNA polymerase II complex binding"/>
    <property type="evidence" value="ECO:0007669"/>
    <property type="project" value="TreeGrafter"/>
</dbReference>
<sequence length="406" mass="44381">MSPLTSLRAACIQNIPITFSKDGQHTDSIKEASHVVIGGETFPLDATTEFYNEDVAQSLRAVVFCWIHDKSSIVDYRSECLENGIQDFKFLVKTELSTWLNGKSDTCEFIKDPAGSDSSKVDSTGAAGVSTTVAGESQATTSNGVDSSIVNGSKTAAAPEAGVPSSASGAPIKRKYEVESIDHNAALRGTKNIDFGYLISDAKRLITQLKKSKSASGAASRSSLTSGNRPAAGSHAATSQANLKQPIIIISPASTSLITLANIKEFLENGTFVDPNELSNRKPSSGIITLNHKSENLQSIGQQIVVVDNVNIFTKPEYWDRVVAIFTTGQIWQFAKYKYSKPEELFQKYPGFFVSYSGDVTPKQIKDWNLNEIKVDRGQKRFRDKMIVRDFWLHMEKTLIAKGYGK</sequence>
<dbReference type="InterPro" id="IPR038103">
    <property type="entry name" value="CDC73_C_sf"/>
</dbReference>
<comment type="subcellular location">
    <subcellularLocation>
        <location evidence="1">Nucleus</location>
    </subcellularLocation>
</comment>
<protein>
    <submittedName>
        <fullName evidence="7">Cell division control protein 73</fullName>
    </submittedName>
</protein>